<dbReference type="PANTHER" id="PTHR16504:SF4">
    <property type="entry name" value="5'(3')-DEOXYRIBONUCLEOTIDASE"/>
    <property type="match status" value="1"/>
</dbReference>
<sequence length="181" mass="21559">MRIIIDMDEVLADNFPSFYREAKERFGIDVGPEDHRGRKVYDLPGLAEVRNVLYEKGHFRNLPVIENAVEVVRELYVHYEVYIVTTATEFRYSFLDKYEWLEEHFPFIHHSRIVFCGDKSIVHGDFMIDDKAKNLDTFSGTGLLFTSSPNLDEKRYHRVNNWLEVRDYFRRQRAERTAEMA</sequence>
<evidence type="ECO:0000313" key="3">
    <source>
        <dbReference type="EMBL" id="SEP58359.1"/>
    </source>
</evidence>
<dbReference type="Gene3D" id="3.40.50.1000">
    <property type="entry name" value="HAD superfamily/HAD-like"/>
    <property type="match status" value="1"/>
</dbReference>
<dbReference type="SFLD" id="SFLDG01146">
    <property type="entry name" value="C1.2.2"/>
    <property type="match status" value="1"/>
</dbReference>
<name>A0A1H8Z1G6_9BACT</name>
<dbReference type="GO" id="GO:0009223">
    <property type="term" value="P:pyrimidine deoxyribonucleotide catabolic process"/>
    <property type="evidence" value="ECO:0007669"/>
    <property type="project" value="TreeGrafter"/>
</dbReference>
<dbReference type="EMBL" id="FOFB01000001">
    <property type="protein sequence ID" value="SEP58359.1"/>
    <property type="molecule type" value="Genomic_DNA"/>
</dbReference>
<evidence type="ECO:0000313" key="4">
    <source>
        <dbReference type="Proteomes" id="UP000199021"/>
    </source>
</evidence>
<keyword evidence="4" id="KW-1185">Reference proteome</keyword>
<dbReference type="STRING" id="478744.SAMN05444359_101136"/>
<dbReference type="Pfam" id="PF06941">
    <property type="entry name" value="NT5C"/>
    <property type="match status" value="1"/>
</dbReference>
<dbReference type="InterPro" id="IPR023214">
    <property type="entry name" value="HAD_sf"/>
</dbReference>
<dbReference type="InterPro" id="IPR010708">
    <property type="entry name" value="5'(3')-deoxyribonucleotidase"/>
</dbReference>
<dbReference type="AlphaFoldDB" id="A0A1H8Z1G6"/>
<dbReference type="OrthoDB" id="278110at2"/>
<dbReference type="SFLD" id="SFLDS00003">
    <property type="entry name" value="Haloacid_Dehalogenase"/>
    <property type="match status" value="1"/>
</dbReference>
<accession>A0A1H8Z1G6</accession>
<dbReference type="FunCoup" id="A0A1H8Z1G6">
    <property type="interactions" value="2"/>
</dbReference>
<dbReference type="GO" id="GO:0008253">
    <property type="term" value="F:5'-nucleotidase activity"/>
    <property type="evidence" value="ECO:0007669"/>
    <property type="project" value="InterPro"/>
</dbReference>
<evidence type="ECO:0000256" key="1">
    <source>
        <dbReference type="ARBA" id="ARBA00009589"/>
    </source>
</evidence>
<feature type="active site" description="Proton donor" evidence="2">
    <location>
        <position position="8"/>
    </location>
</feature>
<dbReference type="PANTHER" id="PTHR16504">
    <property type="entry name" value="5'(3')-DEOXYRIBONUCLEOTIDASE"/>
    <property type="match status" value="1"/>
</dbReference>
<protein>
    <submittedName>
        <fullName evidence="3">5'(3')-deoxyribonucleotidase</fullName>
    </submittedName>
</protein>
<dbReference type="Proteomes" id="UP000199021">
    <property type="component" value="Unassembled WGS sequence"/>
</dbReference>
<reference evidence="4" key="1">
    <citation type="submission" date="2016-10" db="EMBL/GenBank/DDBJ databases">
        <authorList>
            <person name="Varghese N."/>
            <person name="Submissions S."/>
        </authorList>
    </citation>
    <scope>NUCLEOTIDE SEQUENCE [LARGE SCALE GENOMIC DNA]</scope>
    <source>
        <strain evidence="4">DSM 24740</strain>
    </source>
</reference>
<feature type="active site" description="Nucleophile" evidence="2">
    <location>
        <position position="6"/>
    </location>
</feature>
<dbReference type="SFLD" id="SFLDG01126">
    <property type="entry name" value="C1.2:_Nucleotidase_Like"/>
    <property type="match status" value="1"/>
</dbReference>
<proteinExistence type="inferred from homology"/>
<dbReference type="InParanoid" id="A0A1H8Z1G6"/>
<evidence type="ECO:0000256" key="2">
    <source>
        <dbReference type="PIRSR" id="PIRSR610708-1"/>
    </source>
</evidence>
<dbReference type="Gene3D" id="1.10.40.40">
    <property type="entry name" value="Deoxyribonucleotidase, domain 2"/>
    <property type="match status" value="1"/>
</dbReference>
<organism evidence="3 4">
    <name type="scientific">Neolewinella agarilytica</name>
    <dbReference type="NCBI Taxonomy" id="478744"/>
    <lineage>
        <taxon>Bacteria</taxon>
        <taxon>Pseudomonadati</taxon>
        <taxon>Bacteroidota</taxon>
        <taxon>Saprospiria</taxon>
        <taxon>Saprospirales</taxon>
        <taxon>Lewinellaceae</taxon>
        <taxon>Neolewinella</taxon>
    </lineage>
</organism>
<comment type="similarity">
    <text evidence="1">Belongs to the 5'(3')-deoxyribonucleotidase family.</text>
</comment>
<dbReference type="RefSeq" id="WP_090164877.1">
    <property type="nucleotide sequence ID" value="NZ_FOFB01000001.1"/>
</dbReference>
<dbReference type="SUPFAM" id="SSF56784">
    <property type="entry name" value="HAD-like"/>
    <property type="match status" value="1"/>
</dbReference>
<dbReference type="InterPro" id="IPR036412">
    <property type="entry name" value="HAD-like_sf"/>
</dbReference>
<gene>
    <name evidence="3" type="ORF">SAMN05444359_101136</name>
</gene>